<dbReference type="RefSeq" id="WP_125577347.1">
    <property type="nucleotide sequence ID" value="NZ_JBHTOF010000018.1"/>
</dbReference>
<protein>
    <submittedName>
        <fullName evidence="1">Alpha/beta hydrolase</fullName>
    </submittedName>
</protein>
<evidence type="ECO:0000313" key="2">
    <source>
        <dbReference type="Proteomes" id="UP001597244"/>
    </source>
</evidence>
<dbReference type="Proteomes" id="UP001597244">
    <property type="component" value="Unassembled WGS sequence"/>
</dbReference>
<comment type="caution">
    <text evidence="1">The sequence shown here is derived from an EMBL/GenBank/DDBJ whole genome shotgun (WGS) entry which is preliminary data.</text>
</comment>
<proteinExistence type="predicted"/>
<gene>
    <name evidence="1" type="ORF">ACFQ4L_01410</name>
</gene>
<evidence type="ECO:0000313" key="1">
    <source>
        <dbReference type="EMBL" id="MFD1464750.1"/>
    </source>
</evidence>
<dbReference type="GO" id="GO:0016787">
    <property type="term" value="F:hydrolase activity"/>
    <property type="evidence" value="ECO:0007669"/>
    <property type="project" value="UniProtKB-KW"/>
</dbReference>
<dbReference type="InterPro" id="IPR010315">
    <property type="entry name" value="DUF915_hydro-like"/>
</dbReference>
<dbReference type="InterPro" id="IPR029058">
    <property type="entry name" value="AB_hydrolase_fold"/>
</dbReference>
<accession>A0ABW4DJA7</accession>
<organism evidence="1 2">
    <name type="scientific">Lapidilactobacillus mulanensis</name>
    <dbReference type="NCBI Taxonomy" id="2485999"/>
    <lineage>
        <taxon>Bacteria</taxon>
        <taxon>Bacillati</taxon>
        <taxon>Bacillota</taxon>
        <taxon>Bacilli</taxon>
        <taxon>Lactobacillales</taxon>
        <taxon>Lactobacillaceae</taxon>
        <taxon>Lapidilactobacillus</taxon>
    </lineage>
</organism>
<reference evidence="2" key="1">
    <citation type="journal article" date="2019" name="Int. J. Syst. Evol. Microbiol.">
        <title>The Global Catalogue of Microorganisms (GCM) 10K type strain sequencing project: providing services to taxonomists for standard genome sequencing and annotation.</title>
        <authorList>
            <consortium name="The Broad Institute Genomics Platform"/>
            <consortium name="The Broad Institute Genome Sequencing Center for Infectious Disease"/>
            <person name="Wu L."/>
            <person name="Ma J."/>
        </authorList>
    </citation>
    <scope>NUCLEOTIDE SEQUENCE [LARGE SCALE GENOMIC DNA]</scope>
    <source>
        <strain evidence="2">CCM 8951</strain>
    </source>
</reference>
<dbReference type="Pfam" id="PF06028">
    <property type="entry name" value="DUF915"/>
    <property type="match status" value="1"/>
</dbReference>
<keyword evidence="1" id="KW-0378">Hydrolase</keyword>
<name>A0ABW4DJA7_9LACO</name>
<keyword evidence="2" id="KW-1185">Reference proteome</keyword>
<dbReference type="Gene3D" id="3.40.50.1820">
    <property type="entry name" value="alpha/beta hydrolase"/>
    <property type="match status" value="1"/>
</dbReference>
<sequence>MKKIIAAFIFVVFLLVGGVEHAQIERVWSSSNKVVLADTEPKSTVHYRTPTIFVHGFGGGLGSLNYLIDESQHEGFATRTLTAYISPTGTIHYTGAWHAQVRHPEIQVIFEDNKQPNYHIAANWLKILLTQLRQKYGIRHFNAVSHSWGNNAVIYYLAHYGANQNLPQIKKLVTIAPPMTPLEPAARNRGIYTHNPGRYRVQRMDADLRDYERADSPLKQLNINELNIYGDLNHPDHTDGRVSVKAAQALRHVFTGATQQYHEVHLYGPDSQHNALTRRNVIVLNRLEQFLFTQPNKKGVKS</sequence>
<dbReference type="SUPFAM" id="SSF53474">
    <property type="entry name" value="alpha/beta-Hydrolases"/>
    <property type="match status" value="1"/>
</dbReference>
<dbReference type="EMBL" id="JBHTOF010000018">
    <property type="protein sequence ID" value="MFD1464750.1"/>
    <property type="molecule type" value="Genomic_DNA"/>
</dbReference>